<dbReference type="AlphaFoldDB" id="W2W4D2"/>
<comment type="caution">
    <text evidence="1">The sequence shown here is derived from an EMBL/GenBank/DDBJ whole genome shotgun (WGS) entry which is preliminary data.</text>
</comment>
<dbReference type="Proteomes" id="UP000018958">
    <property type="component" value="Unassembled WGS sequence"/>
</dbReference>
<name>W2W4D2_PHYNI</name>
<gene>
    <name evidence="1" type="ORF">F441_17977</name>
</gene>
<proteinExistence type="predicted"/>
<organism evidence="1 2">
    <name type="scientific">Phytophthora nicotianae CJ01A1</name>
    <dbReference type="NCBI Taxonomy" id="1317063"/>
    <lineage>
        <taxon>Eukaryota</taxon>
        <taxon>Sar</taxon>
        <taxon>Stramenopiles</taxon>
        <taxon>Oomycota</taxon>
        <taxon>Peronosporomycetes</taxon>
        <taxon>Peronosporales</taxon>
        <taxon>Peronosporaceae</taxon>
        <taxon>Phytophthora</taxon>
    </lineage>
</organism>
<evidence type="ECO:0000313" key="2">
    <source>
        <dbReference type="Proteomes" id="UP000018958"/>
    </source>
</evidence>
<dbReference type="EMBL" id="ANIX01003546">
    <property type="protein sequence ID" value="ETP05402.1"/>
    <property type="molecule type" value="Genomic_DNA"/>
</dbReference>
<protein>
    <submittedName>
        <fullName evidence="1">Uncharacterized protein</fullName>
    </submittedName>
</protein>
<accession>W2W4D2</accession>
<sequence>MVPLLGEPYEELSARGHYEILAGRRHLFIV</sequence>
<reference evidence="1 2" key="1">
    <citation type="submission" date="2013-11" db="EMBL/GenBank/DDBJ databases">
        <title>The Genome Sequence of Phytophthora parasitica CJ01A1.</title>
        <authorList>
            <consortium name="The Broad Institute Genomics Platform"/>
            <person name="Russ C."/>
            <person name="Tyler B."/>
            <person name="Panabieres F."/>
            <person name="Shan W."/>
            <person name="Tripathy S."/>
            <person name="Grunwald N."/>
            <person name="Machado M."/>
            <person name="Johnson C.S."/>
            <person name="Walker B."/>
            <person name="Young S.K."/>
            <person name="Zeng Q."/>
            <person name="Gargeya S."/>
            <person name="Fitzgerald M."/>
            <person name="Haas B."/>
            <person name="Abouelleil A."/>
            <person name="Allen A.W."/>
            <person name="Alvarado L."/>
            <person name="Arachchi H.M."/>
            <person name="Berlin A.M."/>
            <person name="Chapman S.B."/>
            <person name="Gainer-Dewar J."/>
            <person name="Goldberg J."/>
            <person name="Griggs A."/>
            <person name="Gujja S."/>
            <person name="Hansen M."/>
            <person name="Howarth C."/>
            <person name="Imamovic A."/>
            <person name="Ireland A."/>
            <person name="Larimer J."/>
            <person name="McCowan C."/>
            <person name="Murphy C."/>
            <person name="Pearson M."/>
            <person name="Poon T.W."/>
            <person name="Priest M."/>
            <person name="Roberts A."/>
            <person name="Saif S."/>
            <person name="Shea T."/>
            <person name="Sisk P."/>
            <person name="Sykes S."/>
            <person name="Wortman J."/>
            <person name="Nusbaum C."/>
            <person name="Birren B."/>
        </authorList>
    </citation>
    <scope>NUCLEOTIDE SEQUENCE [LARGE SCALE GENOMIC DNA]</scope>
    <source>
        <strain evidence="1 2">CJ01A1</strain>
    </source>
</reference>
<evidence type="ECO:0000313" key="1">
    <source>
        <dbReference type="EMBL" id="ETP05402.1"/>
    </source>
</evidence>